<evidence type="ECO:0000259" key="2">
    <source>
        <dbReference type="Pfam" id="PF16977"/>
    </source>
</evidence>
<name>A0ABY7FXU5_MYAAR</name>
<evidence type="ECO:0000313" key="3">
    <source>
        <dbReference type="EMBL" id="WAR26805.1"/>
    </source>
</evidence>
<protein>
    <recommendedName>
        <fullName evidence="2">Apextrin C-terminal domain-containing protein</fullName>
    </recommendedName>
</protein>
<proteinExistence type="predicted"/>
<reference evidence="3" key="1">
    <citation type="submission" date="2022-11" db="EMBL/GenBank/DDBJ databases">
        <title>Centuries of genome instability and evolution in soft-shell clam transmissible cancer (bioRxiv).</title>
        <authorList>
            <person name="Hart S.F.M."/>
            <person name="Yonemitsu M.A."/>
            <person name="Giersch R.M."/>
            <person name="Beal B.F."/>
            <person name="Arriagada G."/>
            <person name="Davis B.W."/>
            <person name="Ostrander E.A."/>
            <person name="Goff S.P."/>
            <person name="Metzger M.J."/>
        </authorList>
    </citation>
    <scope>NUCLEOTIDE SEQUENCE</scope>
    <source>
        <strain evidence="3">MELC-2E11</strain>
        <tissue evidence="3">Siphon/mantle</tissue>
    </source>
</reference>
<sequence>FSEGSIYWDDEDSSNANDKGGILPDGSYDRDTRINYCCRQINDRQSSAAMTLPTDRPFVLMRYGGKCQTVYGMSFTNLFVCWDDADNSNKDSVSGMHPDDTGDGHNHELHFCYYQSSGHGGIMG</sequence>
<keyword evidence="4" id="KW-1185">Reference proteome</keyword>
<dbReference type="Pfam" id="PF16977">
    <property type="entry name" value="ApeC"/>
    <property type="match status" value="1"/>
</dbReference>
<dbReference type="PANTHER" id="PTHR19324:SF33">
    <property type="entry name" value="MUCIN-5AC"/>
    <property type="match status" value="1"/>
</dbReference>
<dbReference type="PANTHER" id="PTHR19324">
    <property type="entry name" value="PERFORIN-LIKE PROTEIN 1"/>
    <property type="match status" value="1"/>
</dbReference>
<feature type="non-terminal residue" evidence="3">
    <location>
        <position position="1"/>
    </location>
</feature>
<dbReference type="InterPro" id="IPR031569">
    <property type="entry name" value="ApeC"/>
</dbReference>
<dbReference type="EMBL" id="CP111025">
    <property type="protein sequence ID" value="WAR26805.1"/>
    <property type="molecule type" value="Genomic_DNA"/>
</dbReference>
<evidence type="ECO:0000313" key="4">
    <source>
        <dbReference type="Proteomes" id="UP001164746"/>
    </source>
</evidence>
<feature type="region of interest" description="Disordered" evidence="1">
    <location>
        <begin position="1"/>
        <end position="30"/>
    </location>
</feature>
<accession>A0ABY7FXU5</accession>
<organism evidence="3 4">
    <name type="scientific">Mya arenaria</name>
    <name type="common">Soft-shell clam</name>
    <dbReference type="NCBI Taxonomy" id="6604"/>
    <lineage>
        <taxon>Eukaryota</taxon>
        <taxon>Metazoa</taxon>
        <taxon>Spiralia</taxon>
        <taxon>Lophotrochozoa</taxon>
        <taxon>Mollusca</taxon>
        <taxon>Bivalvia</taxon>
        <taxon>Autobranchia</taxon>
        <taxon>Heteroconchia</taxon>
        <taxon>Euheterodonta</taxon>
        <taxon>Imparidentia</taxon>
        <taxon>Neoheterodontei</taxon>
        <taxon>Myida</taxon>
        <taxon>Myoidea</taxon>
        <taxon>Myidae</taxon>
        <taxon>Mya</taxon>
    </lineage>
</organism>
<dbReference type="Proteomes" id="UP001164746">
    <property type="component" value="Chromosome 14"/>
</dbReference>
<feature type="domain" description="Apextrin C-terminal" evidence="2">
    <location>
        <begin position="1"/>
        <end position="114"/>
    </location>
</feature>
<gene>
    <name evidence="3" type="ORF">MAR_012509</name>
</gene>
<evidence type="ECO:0000256" key="1">
    <source>
        <dbReference type="SAM" id="MobiDB-lite"/>
    </source>
</evidence>